<dbReference type="AlphaFoldDB" id="A0A3Q7HVE1"/>
<dbReference type="PROSITE" id="PS51039">
    <property type="entry name" value="ZF_AN1"/>
    <property type="match status" value="1"/>
</dbReference>
<dbReference type="InterPro" id="IPR050652">
    <property type="entry name" value="AN1_A20_ZnFinger"/>
</dbReference>
<organism evidence="9">
    <name type="scientific">Solanum lycopersicum</name>
    <name type="common">Tomato</name>
    <name type="synonym">Lycopersicon esculentum</name>
    <dbReference type="NCBI Taxonomy" id="4081"/>
    <lineage>
        <taxon>Eukaryota</taxon>
        <taxon>Viridiplantae</taxon>
        <taxon>Streptophyta</taxon>
        <taxon>Embryophyta</taxon>
        <taxon>Tracheophyta</taxon>
        <taxon>Spermatophyta</taxon>
        <taxon>Magnoliopsida</taxon>
        <taxon>eudicotyledons</taxon>
        <taxon>Gunneridae</taxon>
        <taxon>Pentapetalae</taxon>
        <taxon>asterids</taxon>
        <taxon>lamiids</taxon>
        <taxon>Solanales</taxon>
        <taxon>Solanaceae</taxon>
        <taxon>Solanoideae</taxon>
        <taxon>Solaneae</taxon>
        <taxon>Solanum</taxon>
        <taxon>Solanum subgen. Lycopersicon</taxon>
    </lineage>
</organism>
<dbReference type="SMART" id="SM00259">
    <property type="entry name" value="ZnF_A20"/>
    <property type="match status" value="1"/>
</dbReference>
<dbReference type="Proteomes" id="UP000004994">
    <property type="component" value="Chromosome 8"/>
</dbReference>
<dbReference type="PaxDb" id="4081-Solyc08g079700.1.1"/>
<keyword evidence="4" id="KW-0862">Zinc</keyword>
<name>A0A3Q7HVE1_SOLLC</name>
<dbReference type="InterPro" id="IPR002653">
    <property type="entry name" value="Znf_A20"/>
</dbReference>
<dbReference type="Gene3D" id="1.20.5.4770">
    <property type="match status" value="1"/>
</dbReference>
<dbReference type="PANTHER" id="PTHR10634">
    <property type="entry name" value="AN1-TYPE ZINC FINGER PROTEIN"/>
    <property type="match status" value="1"/>
</dbReference>
<keyword evidence="10" id="KW-1185">Reference proteome</keyword>
<dbReference type="Gene3D" id="4.10.1110.10">
    <property type="entry name" value="AN1-like Zinc finger"/>
    <property type="match status" value="1"/>
</dbReference>
<dbReference type="STRING" id="4081.A0A3Q7HVE1"/>
<feature type="domain" description="A20-type" evidence="7">
    <location>
        <begin position="58"/>
        <end position="92"/>
    </location>
</feature>
<evidence type="ECO:0000256" key="6">
    <source>
        <dbReference type="SAM" id="SignalP"/>
    </source>
</evidence>
<keyword evidence="3 5" id="KW-0863">Zinc-finger</keyword>
<proteinExistence type="predicted"/>
<dbReference type="PROSITE" id="PS51036">
    <property type="entry name" value="ZF_A20"/>
    <property type="match status" value="1"/>
</dbReference>
<dbReference type="GO" id="GO:0008270">
    <property type="term" value="F:zinc ion binding"/>
    <property type="evidence" value="ECO:0007669"/>
    <property type="project" value="UniProtKB-KW"/>
</dbReference>
<feature type="chain" id="PRO_5018781864" evidence="6">
    <location>
        <begin position="16"/>
        <end position="207"/>
    </location>
</feature>
<feature type="domain" description="AN1-type" evidence="8">
    <location>
        <begin position="142"/>
        <end position="188"/>
    </location>
</feature>
<dbReference type="SUPFAM" id="SSF57716">
    <property type="entry name" value="Glucocorticoid receptor-like (DNA-binding domain)"/>
    <property type="match status" value="1"/>
</dbReference>
<dbReference type="SUPFAM" id="SSF118310">
    <property type="entry name" value="AN1-like Zinc finger"/>
    <property type="match status" value="1"/>
</dbReference>
<dbReference type="PANTHER" id="PTHR10634:SF98">
    <property type="entry name" value="ZINC FINGER A20 AND AN1 DOMAIN-CONTAINING STRESS-ASSOCIATED PROTEIN 3"/>
    <property type="match status" value="1"/>
</dbReference>
<dbReference type="GO" id="GO:0003677">
    <property type="term" value="F:DNA binding"/>
    <property type="evidence" value="ECO:0007669"/>
    <property type="project" value="InterPro"/>
</dbReference>
<dbReference type="Gramene" id="Solyc08g079700.2.1">
    <property type="protein sequence ID" value="Solyc08g079700.2.1"/>
    <property type="gene ID" value="Solyc08g079700.2"/>
</dbReference>
<dbReference type="Pfam" id="PF01754">
    <property type="entry name" value="zf-A20"/>
    <property type="match status" value="1"/>
</dbReference>
<reference evidence="9" key="1">
    <citation type="journal article" date="2012" name="Nature">
        <title>The tomato genome sequence provides insights into fleshy fruit evolution.</title>
        <authorList>
            <consortium name="Tomato Genome Consortium"/>
        </authorList>
    </citation>
    <scope>NUCLEOTIDE SEQUENCE [LARGE SCALE GENOMIC DNA]</scope>
    <source>
        <strain evidence="9">cv. Heinz 1706</strain>
    </source>
</reference>
<evidence type="ECO:0000256" key="4">
    <source>
        <dbReference type="ARBA" id="ARBA00022833"/>
    </source>
</evidence>
<accession>A0A3Q7HVE1</accession>
<feature type="signal peptide" evidence="6">
    <location>
        <begin position="1"/>
        <end position="15"/>
    </location>
</feature>
<evidence type="ECO:0000313" key="9">
    <source>
        <dbReference type="EnsemblPlants" id="Solyc08g079700.2.1"/>
    </source>
</evidence>
<evidence type="ECO:0000256" key="3">
    <source>
        <dbReference type="ARBA" id="ARBA00022771"/>
    </source>
</evidence>
<comment type="function">
    <text evidence="1">May be involved in environmental stress response.</text>
</comment>
<evidence type="ECO:0000259" key="7">
    <source>
        <dbReference type="PROSITE" id="PS51036"/>
    </source>
</evidence>
<sequence>MILFFLISVSKVSLCVVLTKTTQHLKNKKHLVLQLHIIQKKIMGSEGNKFNDGTSFPPADPILCSNGCGFFGTAATNGLCSKCYRDFKMKEDHAAMAKVAMEKLVISRPQIESIGKVDFCSSTTSTAAERPVVEAATAEIGGSQPNRCLSCRKKVGFVGFKCRCGSTFCGTHRYPEKHDCTFDFKIKGKEEICKANPVVKADKIQRF</sequence>
<evidence type="ECO:0000259" key="8">
    <source>
        <dbReference type="PROSITE" id="PS51039"/>
    </source>
</evidence>
<evidence type="ECO:0000256" key="2">
    <source>
        <dbReference type="ARBA" id="ARBA00022723"/>
    </source>
</evidence>
<reference evidence="9" key="2">
    <citation type="submission" date="2019-01" db="UniProtKB">
        <authorList>
            <consortium name="EnsemblPlants"/>
        </authorList>
    </citation>
    <scope>IDENTIFICATION</scope>
    <source>
        <strain evidence="9">cv. Heinz 1706</strain>
    </source>
</reference>
<keyword evidence="2" id="KW-0479">Metal-binding</keyword>
<evidence type="ECO:0000313" key="10">
    <source>
        <dbReference type="Proteomes" id="UP000004994"/>
    </source>
</evidence>
<dbReference type="FunFam" id="4.10.1110.10:FF:000001">
    <property type="entry name" value="Zinc finger AN1-type containing 6"/>
    <property type="match status" value="1"/>
</dbReference>
<evidence type="ECO:0000256" key="5">
    <source>
        <dbReference type="PROSITE-ProRule" id="PRU00449"/>
    </source>
</evidence>
<evidence type="ECO:0000256" key="1">
    <source>
        <dbReference type="ARBA" id="ARBA00003732"/>
    </source>
</evidence>
<dbReference type="EnsemblPlants" id="Solyc08g079700.2.1">
    <property type="protein sequence ID" value="Solyc08g079700.2.1"/>
    <property type="gene ID" value="Solyc08g079700.2"/>
</dbReference>
<dbReference type="OMA" id="EICKANP"/>
<dbReference type="InterPro" id="IPR000058">
    <property type="entry name" value="Znf_AN1"/>
</dbReference>
<dbReference type="InParanoid" id="A0A3Q7HVE1"/>
<keyword evidence="6" id="KW-0732">Signal</keyword>
<dbReference type="SMART" id="SM00154">
    <property type="entry name" value="ZnF_AN1"/>
    <property type="match status" value="1"/>
</dbReference>
<dbReference type="InterPro" id="IPR035896">
    <property type="entry name" value="AN1-like_Znf"/>
</dbReference>
<dbReference type="Pfam" id="PF01428">
    <property type="entry name" value="zf-AN1"/>
    <property type="match status" value="1"/>
</dbReference>
<dbReference type="FunCoup" id="A0A3Q7HVE1">
    <property type="interactions" value="2668"/>
</dbReference>
<protein>
    <submittedName>
        <fullName evidence="9">Uncharacterized protein</fullName>
    </submittedName>
</protein>